<dbReference type="VEuPathDB" id="FungiDB:ASPVEDRAFT_45365"/>
<sequence length="158" mass="18564">MTNRFFDRTKSKQDSINILAGGIAFFIIGGELLRWWYSSFTNYCANANDPHGDRQYYPSACYESNKLLFVAAMICFVIGGLDVLQGWIYLFYYYTKSLTKSLSYIFLLLLFLPLLCLLLLDYFAWLSLCILLLYGFYPLVWQLFWAAFACAFVIWTWR</sequence>
<feature type="transmembrane region" description="Helical" evidence="1">
    <location>
        <begin position="139"/>
        <end position="157"/>
    </location>
</feature>
<name>A0A1L9PWM4_ASPVE</name>
<reference evidence="3" key="1">
    <citation type="journal article" date="2017" name="Genome Biol.">
        <title>Comparative genomics reveals high biological diversity and specific adaptations in the industrially and medically important fungal genus Aspergillus.</title>
        <authorList>
            <person name="de Vries R.P."/>
            <person name="Riley R."/>
            <person name="Wiebenga A."/>
            <person name="Aguilar-Osorio G."/>
            <person name="Amillis S."/>
            <person name="Uchima C.A."/>
            <person name="Anderluh G."/>
            <person name="Asadollahi M."/>
            <person name="Askin M."/>
            <person name="Barry K."/>
            <person name="Battaglia E."/>
            <person name="Bayram O."/>
            <person name="Benocci T."/>
            <person name="Braus-Stromeyer S.A."/>
            <person name="Caldana C."/>
            <person name="Canovas D."/>
            <person name="Cerqueira G.C."/>
            <person name="Chen F."/>
            <person name="Chen W."/>
            <person name="Choi C."/>
            <person name="Clum A."/>
            <person name="Dos Santos R.A."/>
            <person name="Damasio A.R."/>
            <person name="Diallinas G."/>
            <person name="Emri T."/>
            <person name="Fekete E."/>
            <person name="Flipphi M."/>
            <person name="Freyberg S."/>
            <person name="Gallo A."/>
            <person name="Gournas C."/>
            <person name="Habgood R."/>
            <person name="Hainaut M."/>
            <person name="Harispe M.L."/>
            <person name="Henrissat B."/>
            <person name="Hilden K.S."/>
            <person name="Hope R."/>
            <person name="Hossain A."/>
            <person name="Karabika E."/>
            <person name="Karaffa L."/>
            <person name="Karanyi Z."/>
            <person name="Krasevec N."/>
            <person name="Kuo A."/>
            <person name="Kusch H."/>
            <person name="LaButti K."/>
            <person name="Lagendijk E.L."/>
            <person name="Lapidus A."/>
            <person name="Levasseur A."/>
            <person name="Lindquist E."/>
            <person name="Lipzen A."/>
            <person name="Logrieco A.F."/>
            <person name="MacCabe A."/>
            <person name="Maekelae M.R."/>
            <person name="Malavazi I."/>
            <person name="Melin P."/>
            <person name="Meyer V."/>
            <person name="Mielnichuk N."/>
            <person name="Miskei M."/>
            <person name="Molnar A.P."/>
            <person name="Mule G."/>
            <person name="Ngan C.Y."/>
            <person name="Orejas M."/>
            <person name="Orosz E."/>
            <person name="Ouedraogo J.P."/>
            <person name="Overkamp K.M."/>
            <person name="Park H.-S."/>
            <person name="Perrone G."/>
            <person name="Piumi F."/>
            <person name="Punt P.J."/>
            <person name="Ram A.F."/>
            <person name="Ramon A."/>
            <person name="Rauscher S."/>
            <person name="Record E."/>
            <person name="Riano-Pachon D.M."/>
            <person name="Robert V."/>
            <person name="Roehrig J."/>
            <person name="Ruller R."/>
            <person name="Salamov A."/>
            <person name="Salih N.S."/>
            <person name="Samson R.A."/>
            <person name="Sandor E."/>
            <person name="Sanguinetti M."/>
            <person name="Schuetze T."/>
            <person name="Sepcic K."/>
            <person name="Shelest E."/>
            <person name="Sherlock G."/>
            <person name="Sophianopoulou V."/>
            <person name="Squina F.M."/>
            <person name="Sun H."/>
            <person name="Susca A."/>
            <person name="Todd R.B."/>
            <person name="Tsang A."/>
            <person name="Unkles S.E."/>
            <person name="van de Wiele N."/>
            <person name="van Rossen-Uffink D."/>
            <person name="Oliveira J.V."/>
            <person name="Vesth T.C."/>
            <person name="Visser J."/>
            <person name="Yu J.-H."/>
            <person name="Zhou M."/>
            <person name="Andersen M.R."/>
            <person name="Archer D.B."/>
            <person name="Baker S.E."/>
            <person name="Benoit I."/>
            <person name="Brakhage A.A."/>
            <person name="Braus G.H."/>
            <person name="Fischer R."/>
            <person name="Frisvad J.C."/>
            <person name="Goldman G.H."/>
            <person name="Houbraken J."/>
            <person name="Oakley B."/>
            <person name="Pocsi I."/>
            <person name="Scazzocchio C."/>
            <person name="Seiboth B."/>
            <person name="vanKuyk P.A."/>
            <person name="Wortman J."/>
            <person name="Dyer P.S."/>
            <person name="Grigoriev I.V."/>
        </authorList>
    </citation>
    <scope>NUCLEOTIDE SEQUENCE [LARGE SCALE GENOMIC DNA]</scope>
    <source>
        <strain evidence="3">CBS 583.65</strain>
    </source>
</reference>
<organism evidence="2 3">
    <name type="scientific">Aspergillus versicolor CBS 583.65</name>
    <dbReference type="NCBI Taxonomy" id="1036611"/>
    <lineage>
        <taxon>Eukaryota</taxon>
        <taxon>Fungi</taxon>
        <taxon>Dikarya</taxon>
        <taxon>Ascomycota</taxon>
        <taxon>Pezizomycotina</taxon>
        <taxon>Eurotiomycetes</taxon>
        <taxon>Eurotiomycetidae</taxon>
        <taxon>Eurotiales</taxon>
        <taxon>Aspergillaceae</taxon>
        <taxon>Aspergillus</taxon>
        <taxon>Aspergillus subgen. Nidulantes</taxon>
    </lineage>
</organism>
<keyword evidence="1" id="KW-0472">Membrane</keyword>
<dbReference type="EMBL" id="KV878134">
    <property type="protein sequence ID" value="OJJ05934.1"/>
    <property type="molecule type" value="Genomic_DNA"/>
</dbReference>
<keyword evidence="1" id="KW-1133">Transmembrane helix</keyword>
<evidence type="ECO:0000256" key="1">
    <source>
        <dbReference type="SAM" id="Phobius"/>
    </source>
</evidence>
<protein>
    <submittedName>
        <fullName evidence="2">Uncharacterized protein</fullName>
    </submittedName>
</protein>
<keyword evidence="1" id="KW-0812">Transmembrane</keyword>
<dbReference type="GeneID" id="63728779"/>
<keyword evidence="3" id="KW-1185">Reference proteome</keyword>
<dbReference type="RefSeq" id="XP_040671696.1">
    <property type="nucleotide sequence ID" value="XM_040813268.1"/>
</dbReference>
<evidence type="ECO:0000313" key="3">
    <source>
        <dbReference type="Proteomes" id="UP000184073"/>
    </source>
</evidence>
<feature type="transmembrane region" description="Helical" evidence="1">
    <location>
        <begin position="16"/>
        <end position="37"/>
    </location>
</feature>
<accession>A0A1L9PWM4</accession>
<gene>
    <name evidence="2" type="ORF">ASPVEDRAFT_45365</name>
</gene>
<dbReference type="Proteomes" id="UP000184073">
    <property type="component" value="Unassembled WGS sequence"/>
</dbReference>
<proteinExistence type="predicted"/>
<evidence type="ECO:0000313" key="2">
    <source>
        <dbReference type="EMBL" id="OJJ05934.1"/>
    </source>
</evidence>
<feature type="transmembrane region" description="Helical" evidence="1">
    <location>
        <begin position="67"/>
        <end position="92"/>
    </location>
</feature>
<dbReference type="AlphaFoldDB" id="A0A1L9PWM4"/>
<feature type="transmembrane region" description="Helical" evidence="1">
    <location>
        <begin position="104"/>
        <end position="133"/>
    </location>
</feature>